<keyword evidence="6" id="KW-1133">Transmembrane helix</keyword>
<keyword evidence="5" id="KW-0503">Monooxygenase</keyword>
<keyword evidence="6" id="KW-0812">Transmembrane</keyword>
<dbReference type="PANTHER" id="PTHR47947:SF8">
    <property type="entry name" value="CYTOCHROME P450 82C4-LIKE"/>
    <property type="match status" value="1"/>
</dbReference>
<evidence type="ECO:0000256" key="4">
    <source>
        <dbReference type="ARBA" id="ARBA00023004"/>
    </source>
</evidence>
<keyword evidence="4" id="KW-0408">Iron</keyword>
<evidence type="ECO:0000256" key="2">
    <source>
        <dbReference type="ARBA" id="ARBA00022723"/>
    </source>
</evidence>
<proteinExistence type="predicted"/>
<dbReference type="GO" id="GO:0005506">
    <property type="term" value="F:iron ion binding"/>
    <property type="evidence" value="ECO:0007669"/>
    <property type="project" value="InterPro"/>
</dbReference>
<evidence type="ECO:0000256" key="3">
    <source>
        <dbReference type="ARBA" id="ARBA00023002"/>
    </source>
</evidence>
<dbReference type="InterPro" id="IPR036396">
    <property type="entry name" value="Cyt_P450_sf"/>
</dbReference>
<evidence type="ECO:0000256" key="6">
    <source>
        <dbReference type="SAM" id="Phobius"/>
    </source>
</evidence>
<protein>
    <recommendedName>
        <fullName evidence="9">Cytochrome P450</fullName>
    </recommendedName>
</protein>
<keyword evidence="6" id="KW-0472">Membrane</keyword>
<dbReference type="PANTHER" id="PTHR47947">
    <property type="entry name" value="CYTOCHROME P450 82C3-RELATED"/>
    <property type="match status" value="1"/>
</dbReference>
<gene>
    <name evidence="7" type="ORF">OSB04_000879</name>
</gene>
<keyword evidence="1" id="KW-0349">Heme</keyword>
<dbReference type="AlphaFoldDB" id="A0AA38TPZ3"/>
<keyword evidence="2" id="KW-0479">Metal-binding</keyword>
<reference evidence="7" key="1">
    <citation type="submission" date="2023-03" db="EMBL/GenBank/DDBJ databases">
        <title>Chromosome-scale reference genome and RAD-based genetic map of yellow starthistle (Centaurea solstitialis) reveal putative structural variation and QTLs associated with invader traits.</title>
        <authorList>
            <person name="Reatini B."/>
            <person name="Cang F.A."/>
            <person name="Jiang Q."/>
            <person name="Mckibben M.T.W."/>
            <person name="Barker M.S."/>
            <person name="Rieseberg L.H."/>
            <person name="Dlugosch K.M."/>
        </authorList>
    </citation>
    <scope>NUCLEOTIDE SEQUENCE</scope>
    <source>
        <strain evidence="7">CAN-66</strain>
        <tissue evidence="7">Leaf</tissue>
    </source>
</reference>
<dbReference type="GO" id="GO:0004497">
    <property type="term" value="F:monooxygenase activity"/>
    <property type="evidence" value="ECO:0007669"/>
    <property type="project" value="UniProtKB-KW"/>
</dbReference>
<dbReference type="Gene3D" id="1.10.630.10">
    <property type="entry name" value="Cytochrome P450"/>
    <property type="match status" value="1"/>
</dbReference>
<dbReference type="GO" id="GO:0020037">
    <property type="term" value="F:heme binding"/>
    <property type="evidence" value="ECO:0007669"/>
    <property type="project" value="InterPro"/>
</dbReference>
<accession>A0AA38TPZ3</accession>
<sequence length="136" mass="15298">MEGFPQFLPILGLFISLLIFSYKRSKRNNTIKSVKLAPEPSGALPLIGHLHFLRAQSPVAKILEKIADDYGPAYSLRLGSRQALVVSNWQMAKDCLNPMTQTLQRGQIWQLAGTYSTTKLVLPWHHTDHIGERSES</sequence>
<dbReference type="Pfam" id="PF00067">
    <property type="entry name" value="p450"/>
    <property type="match status" value="1"/>
</dbReference>
<dbReference type="GO" id="GO:0016705">
    <property type="term" value="F:oxidoreductase activity, acting on paired donors, with incorporation or reduction of molecular oxygen"/>
    <property type="evidence" value="ECO:0007669"/>
    <property type="project" value="InterPro"/>
</dbReference>
<keyword evidence="8" id="KW-1185">Reference proteome</keyword>
<evidence type="ECO:0008006" key="9">
    <source>
        <dbReference type="Google" id="ProtNLM"/>
    </source>
</evidence>
<dbReference type="GO" id="GO:0046246">
    <property type="term" value="P:terpene biosynthetic process"/>
    <property type="evidence" value="ECO:0007669"/>
    <property type="project" value="TreeGrafter"/>
</dbReference>
<keyword evidence="3" id="KW-0560">Oxidoreductase</keyword>
<organism evidence="7 8">
    <name type="scientific">Centaurea solstitialis</name>
    <name type="common">yellow star-thistle</name>
    <dbReference type="NCBI Taxonomy" id="347529"/>
    <lineage>
        <taxon>Eukaryota</taxon>
        <taxon>Viridiplantae</taxon>
        <taxon>Streptophyta</taxon>
        <taxon>Embryophyta</taxon>
        <taxon>Tracheophyta</taxon>
        <taxon>Spermatophyta</taxon>
        <taxon>Magnoliopsida</taxon>
        <taxon>eudicotyledons</taxon>
        <taxon>Gunneridae</taxon>
        <taxon>Pentapetalae</taxon>
        <taxon>asterids</taxon>
        <taxon>campanulids</taxon>
        <taxon>Asterales</taxon>
        <taxon>Asteraceae</taxon>
        <taxon>Carduoideae</taxon>
        <taxon>Cardueae</taxon>
        <taxon>Centaureinae</taxon>
        <taxon>Centaurea</taxon>
    </lineage>
</organism>
<dbReference type="Proteomes" id="UP001172457">
    <property type="component" value="Chromosome 1"/>
</dbReference>
<evidence type="ECO:0000313" key="8">
    <source>
        <dbReference type="Proteomes" id="UP001172457"/>
    </source>
</evidence>
<evidence type="ECO:0000256" key="5">
    <source>
        <dbReference type="ARBA" id="ARBA00023033"/>
    </source>
</evidence>
<dbReference type="InterPro" id="IPR001128">
    <property type="entry name" value="Cyt_P450"/>
</dbReference>
<dbReference type="EMBL" id="JARYMX010000001">
    <property type="protein sequence ID" value="KAJ9564913.1"/>
    <property type="molecule type" value="Genomic_DNA"/>
</dbReference>
<dbReference type="InterPro" id="IPR050651">
    <property type="entry name" value="Plant_Cytochrome_P450_Monoox"/>
</dbReference>
<evidence type="ECO:0000256" key="1">
    <source>
        <dbReference type="ARBA" id="ARBA00022617"/>
    </source>
</evidence>
<evidence type="ECO:0000313" key="7">
    <source>
        <dbReference type="EMBL" id="KAJ9564913.1"/>
    </source>
</evidence>
<name>A0AA38TPZ3_9ASTR</name>
<dbReference type="SUPFAM" id="SSF48264">
    <property type="entry name" value="Cytochrome P450"/>
    <property type="match status" value="1"/>
</dbReference>
<comment type="caution">
    <text evidence="7">The sequence shown here is derived from an EMBL/GenBank/DDBJ whole genome shotgun (WGS) entry which is preliminary data.</text>
</comment>
<feature type="transmembrane region" description="Helical" evidence="6">
    <location>
        <begin position="6"/>
        <end position="22"/>
    </location>
</feature>